<comment type="pathway">
    <text evidence="1">Cofactor biosynthesis; thiamine diphosphate biosynthesis.</text>
</comment>
<dbReference type="InterPro" id="IPR029056">
    <property type="entry name" value="Ribokinase-like"/>
</dbReference>
<sequence length="243" mass="25516">MKRVLLIGGTDSSGGAGLARDIAVTNDYRHLAKPVVTCVTAQTNTAVRLIHEVPAAVITAQINAAFADTPPDAIKVGMVGTGAAGDAIADALTSRNVPIVLDPVLKSSSGRTLSDAGSLQGLIAIATLLTPNLEEAARLSNRTFANCDAELSVQAEALRKKGAKAVLIKGGHGCGDICCDHLFDTLDRHRFCLPRLTLHKRGTGCSLATAVACELASDRPLRDACRRAKNYMQNWIAGHDRNA</sequence>
<dbReference type="EC" id="2.7.1.49" evidence="2"/>
<dbReference type="EMBL" id="FWXB01000004">
    <property type="protein sequence ID" value="SMC11667.1"/>
    <property type="molecule type" value="Genomic_DNA"/>
</dbReference>
<keyword evidence="4" id="KW-0808">Transferase</keyword>
<name>A0A1X7BPZ3_9RHOB</name>
<dbReference type="PANTHER" id="PTHR20858:SF17">
    <property type="entry name" value="HYDROXYMETHYLPYRIMIDINE_PHOSPHOMETHYLPYRIMIDINE KINASE THI20-RELATED"/>
    <property type="match status" value="1"/>
</dbReference>
<evidence type="ECO:0000259" key="3">
    <source>
        <dbReference type="Pfam" id="PF08543"/>
    </source>
</evidence>
<dbReference type="GO" id="GO:0008972">
    <property type="term" value="F:phosphomethylpyrimidine kinase activity"/>
    <property type="evidence" value="ECO:0007669"/>
    <property type="project" value="InterPro"/>
</dbReference>
<dbReference type="RefSeq" id="WP_085799632.1">
    <property type="nucleotide sequence ID" value="NZ_FWXB01000004.1"/>
</dbReference>
<organism evidence="4 5">
    <name type="scientific">Roseovarius aestuarii</name>
    <dbReference type="NCBI Taxonomy" id="475083"/>
    <lineage>
        <taxon>Bacteria</taxon>
        <taxon>Pseudomonadati</taxon>
        <taxon>Pseudomonadota</taxon>
        <taxon>Alphaproteobacteria</taxon>
        <taxon>Rhodobacterales</taxon>
        <taxon>Roseobacteraceae</taxon>
        <taxon>Roseovarius</taxon>
    </lineage>
</organism>
<dbReference type="Gene3D" id="3.40.1190.20">
    <property type="match status" value="1"/>
</dbReference>
<dbReference type="Proteomes" id="UP000193224">
    <property type="component" value="Unassembled WGS sequence"/>
</dbReference>
<dbReference type="Pfam" id="PF08543">
    <property type="entry name" value="Phos_pyr_kin"/>
    <property type="match status" value="1"/>
</dbReference>
<dbReference type="GO" id="GO:0008902">
    <property type="term" value="F:hydroxymethylpyrimidine kinase activity"/>
    <property type="evidence" value="ECO:0007669"/>
    <property type="project" value="UniProtKB-EC"/>
</dbReference>
<dbReference type="GO" id="GO:0005829">
    <property type="term" value="C:cytosol"/>
    <property type="evidence" value="ECO:0007669"/>
    <property type="project" value="TreeGrafter"/>
</dbReference>
<evidence type="ECO:0000256" key="1">
    <source>
        <dbReference type="ARBA" id="ARBA00004948"/>
    </source>
</evidence>
<keyword evidence="4" id="KW-0418">Kinase</keyword>
<dbReference type="GO" id="GO:0009229">
    <property type="term" value="P:thiamine diphosphate biosynthetic process"/>
    <property type="evidence" value="ECO:0007669"/>
    <property type="project" value="UniProtKB-UniPathway"/>
</dbReference>
<evidence type="ECO:0000256" key="2">
    <source>
        <dbReference type="ARBA" id="ARBA00012135"/>
    </source>
</evidence>
<gene>
    <name evidence="4" type="primary">thiD</name>
    <name evidence="4" type="ORF">ROA7745_01484</name>
</gene>
<dbReference type="UniPathway" id="UPA00060">
    <property type="reaction ID" value="UER00138"/>
</dbReference>
<evidence type="ECO:0000313" key="5">
    <source>
        <dbReference type="Proteomes" id="UP000193224"/>
    </source>
</evidence>
<dbReference type="CDD" id="cd01169">
    <property type="entry name" value="HMPP_kinase"/>
    <property type="match status" value="1"/>
</dbReference>
<dbReference type="SUPFAM" id="SSF53613">
    <property type="entry name" value="Ribokinase-like"/>
    <property type="match status" value="1"/>
</dbReference>
<feature type="domain" description="Pyridoxamine kinase/Phosphomethylpyrimidine kinase" evidence="3">
    <location>
        <begin position="11"/>
        <end position="237"/>
    </location>
</feature>
<evidence type="ECO:0000313" key="4">
    <source>
        <dbReference type="EMBL" id="SMC11667.1"/>
    </source>
</evidence>
<reference evidence="4 5" key="1">
    <citation type="submission" date="2017-03" db="EMBL/GenBank/DDBJ databases">
        <authorList>
            <person name="Afonso C.L."/>
            <person name="Miller P.J."/>
            <person name="Scott M.A."/>
            <person name="Spackman E."/>
            <person name="Goraichik I."/>
            <person name="Dimitrov K.M."/>
            <person name="Suarez D.L."/>
            <person name="Swayne D.E."/>
        </authorList>
    </citation>
    <scope>NUCLEOTIDE SEQUENCE [LARGE SCALE GENOMIC DNA]</scope>
    <source>
        <strain evidence="4 5">CECT 7745</strain>
    </source>
</reference>
<keyword evidence="5" id="KW-1185">Reference proteome</keyword>
<dbReference type="InterPro" id="IPR013749">
    <property type="entry name" value="PM/HMP-P_kinase-1"/>
</dbReference>
<protein>
    <recommendedName>
        <fullName evidence="2">hydroxymethylpyrimidine kinase</fullName>
        <ecNumber evidence="2">2.7.1.49</ecNumber>
    </recommendedName>
</protein>
<dbReference type="GO" id="GO:0009228">
    <property type="term" value="P:thiamine biosynthetic process"/>
    <property type="evidence" value="ECO:0007669"/>
    <property type="project" value="InterPro"/>
</dbReference>
<proteinExistence type="predicted"/>
<dbReference type="InterPro" id="IPR004399">
    <property type="entry name" value="HMP/HMP-P_kinase_dom"/>
</dbReference>
<dbReference type="OrthoDB" id="9810880at2"/>
<dbReference type="PANTHER" id="PTHR20858">
    <property type="entry name" value="PHOSPHOMETHYLPYRIMIDINE KINASE"/>
    <property type="match status" value="1"/>
</dbReference>
<accession>A0A1X7BPZ3</accession>
<dbReference type="AlphaFoldDB" id="A0A1X7BPZ3"/>